<gene>
    <name evidence="1" type="ORF">GCM10011499_14430</name>
</gene>
<name>A0A916VWA8_9HYPH</name>
<dbReference type="AlphaFoldDB" id="A0A916VWA8"/>
<keyword evidence="2" id="KW-1185">Reference proteome</keyword>
<evidence type="ECO:0000313" key="1">
    <source>
        <dbReference type="EMBL" id="GGA45811.1"/>
    </source>
</evidence>
<dbReference type="EMBL" id="BMKB01000002">
    <property type="protein sequence ID" value="GGA45811.1"/>
    <property type="molecule type" value="Genomic_DNA"/>
</dbReference>
<evidence type="ECO:0000313" key="2">
    <source>
        <dbReference type="Proteomes" id="UP000596977"/>
    </source>
</evidence>
<reference evidence="1 2" key="1">
    <citation type="journal article" date="2014" name="Int. J. Syst. Evol. Microbiol.">
        <title>Complete genome sequence of Corynebacterium casei LMG S-19264T (=DSM 44701T), isolated from a smear-ripened cheese.</title>
        <authorList>
            <consortium name="US DOE Joint Genome Institute (JGI-PGF)"/>
            <person name="Walter F."/>
            <person name="Albersmeier A."/>
            <person name="Kalinowski J."/>
            <person name="Ruckert C."/>
        </authorList>
    </citation>
    <scope>NUCLEOTIDE SEQUENCE [LARGE SCALE GENOMIC DNA]</scope>
    <source>
        <strain evidence="1 2">CGMCC 1.15896</strain>
    </source>
</reference>
<accession>A0A916VWA8</accession>
<dbReference type="Proteomes" id="UP000596977">
    <property type="component" value="Unassembled WGS sequence"/>
</dbReference>
<sequence length="91" mass="10172">MTDITEIMARALWPLQEWGGIEHNAYLAAQAAISALNEAGYVIVPKEPSIEMIAAFWRQKNTGTQEPGLMGPDRDDYSAYRAMIEASKRDE</sequence>
<proteinExistence type="predicted"/>
<organism evidence="1 2">
    <name type="scientific">Pelagibacterium lentulum</name>
    <dbReference type="NCBI Taxonomy" id="2029865"/>
    <lineage>
        <taxon>Bacteria</taxon>
        <taxon>Pseudomonadati</taxon>
        <taxon>Pseudomonadota</taxon>
        <taxon>Alphaproteobacteria</taxon>
        <taxon>Hyphomicrobiales</taxon>
        <taxon>Devosiaceae</taxon>
        <taxon>Pelagibacterium</taxon>
    </lineage>
</organism>
<comment type="caution">
    <text evidence="1">The sequence shown here is derived from an EMBL/GenBank/DDBJ whole genome shotgun (WGS) entry which is preliminary data.</text>
</comment>
<dbReference type="OrthoDB" id="8457148at2"/>
<dbReference type="RefSeq" id="WP_127072913.1">
    <property type="nucleotide sequence ID" value="NZ_BMKB01000002.1"/>
</dbReference>
<protein>
    <submittedName>
        <fullName evidence="1">Uncharacterized protein</fullName>
    </submittedName>
</protein>